<organism evidence="1 2">
    <name type="scientific">Engystomops pustulosus</name>
    <name type="common">Tungara frog</name>
    <name type="synonym">Physalaemus pustulosus</name>
    <dbReference type="NCBI Taxonomy" id="76066"/>
    <lineage>
        <taxon>Eukaryota</taxon>
        <taxon>Metazoa</taxon>
        <taxon>Chordata</taxon>
        <taxon>Craniata</taxon>
        <taxon>Vertebrata</taxon>
        <taxon>Euteleostomi</taxon>
        <taxon>Amphibia</taxon>
        <taxon>Batrachia</taxon>
        <taxon>Anura</taxon>
        <taxon>Neobatrachia</taxon>
        <taxon>Hyloidea</taxon>
        <taxon>Leptodactylidae</taxon>
        <taxon>Leiuperinae</taxon>
        <taxon>Engystomops</taxon>
    </lineage>
</organism>
<comment type="caution">
    <text evidence="1">The sequence shown here is derived from an EMBL/GenBank/DDBJ whole genome shotgun (WGS) entry which is preliminary data.</text>
</comment>
<keyword evidence="2" id="KW-1185">Reference proteome</keyword>
<protein>
    <submittedName>
        <fullName evidence="1">Uncharacterized protein</fullName>
    </submittedName>
</protein>
<dbReference type="AlphaFoldDB" id="A0AAV6YLI3"/>
<accession>A0AAV6YLI3</accession>
<dbReference type="Proteomes" id="UP000824782">
    <property type="component" value="Unassembled WGS sequence"/>
</dbReference>
<dbReference type="EMBL" id="WNYA01094200">
    <property type="protein sequence ID" value="KAG8534703.1"/>
    <property type="molecule type" value="Genomic_DNA"/>
</dbReference>
<reference evidence="1" key="1">
    <citation type="thesis" date="2020" institute="ProQuest LLC" country="789 East Eisenhower Parkway, Ann Arbor, MI, USA">
        <title>Comparative Genomics and Chromosome Evolution.</title>
        <authorList>
            <person name="Mudd A.B."/>
        </authorList>
    </citation>
    <scope>NUCLEOTIDE SEQUENCE</scope>
    <source>
        <strain evidence="1">237g6f4</strain>
        <tissue evidence="1">Blood</tissue>
    </source>
</reference>
<name>A0AAV6YLI3_ENGPU</name>
<evidence type="ECO:0000313" key="1">
    <source>
        <dbReference type="EMBL" id="KAG8534703.1"/>
    </source>
</evidence>
<gene>
    <name evidence="1" type="ORF">GDO81_018777</name>
</gene>
<proteinExistence type="predicted"/>
<sequence length="100" mass="11128">MGIQTLLHGHSEAELYFSIVIHAPERSLMAHQSHLVTSYSVSCGSFLHLALNSTHVKSNCKILCNWLPLISPVASCNWNKPGVNSSWCIGFIFIKVNFIM</sequence>
<evidence type="ECO:0000313" key="2">
    <source>
        <dbReference type="Proteomes" id="UP000824782"/>
    </source>
</evidence>